<dbReference type="Pfam" id="PF01636">
    <property type="entry name" value="APH"/>
    <property type="match status" value="1"/>
</dbReference>
<name>A0A2U3DR08_PURLI</name>
<dbReference type="PANTHER" id="PTHR21310">
    <property type="entry name" value="AMINOGLYCOSIDE PHOSPHOTRANSFERASE-RELATED-RELATED"/>
    <property type="match status" value="1"/>
</dbReference>
<proteinExistence type="predicted"/>
<dbReference type="AlphaFoldDB" id="A0A2U3DR08"/>
<dbReference type="Gene3D" id="3.90.1200.10">
    <property type="match status" value="1"/>
</dbReference>
<protein>
    <recommendedName>
        <fullName evidence="1">Aminoglycoside phosphotransferase domain-containing protein</fullName>
    </recommendedName>
</protein>
<accession>A0A2U3DR08</accession>
<dbReference type="Proteomes" id="UP000245956">
    <property type="component" value="Unassembled WGS sequence"/>
</dbReference>
<evidence type="ECO:0000313" key="3">
    <source>
        <dbReference type="Proteomes" id="UP000245956"/>
    </source>
</evidence>
<dbReference type="InterPro" id="IPR002575">
    <property type="entry name" value="Aminoglycoside_PTrfase"/>
</dbReference>
<organism evidence="2 3">
    <name type="scientific">Purpureocillium lilacinum</name>
    <name type="common">Paecilomyces lilacinus</name>
    <dbReference type="NCBI Taxonomy" id="33203"/>
    <lineage>
        <taxon>Eukaryota</taxon>
        <taxon>Fungi</taxon>
        <taxon>Dikarya</taxon>
        <taxon>Ascomycota</taxon>
        <taxon>Pezizomycotina</taxon>
        <taxon>Sordariomycetes</taxon>
        <taxon>Hypocreomycetidae</taxon>
        <taxon>Hypocreales</taxon>
        <taxon>Ophiocordycipitaceae</taxon>
        <taxon>Purpureocillium</taxon>
    </lineage>
</organism>
<gene>
    <name evidence="2" type="ORF">PCL_08683</name>
</gene>
<sequence>MAIQEYSAETFEALLSLEAARKRFEDVNGNALVNDIFKPFFAKKGMERRFGLTMLHRHFDLKPDERLVEYNGTSSPWNTEEIPGMRRPQPSIWANCPDGYFRPTEFRYAKEQDDPFDELDEEFMLEFRALLDRHEVSNLFGFCRYPGDDFTGLCEITIGNTNINLKPADERAANMEPQHHRLCLENLPVAVSRLRVDGAVPTITQKLTGGQCCVFKADFLSGESWAVRVPLLVNDRAGIRIIIQAEADLLRQLEMKGFLWAPKYQGHDASFNNDIGCPFIALAWIPGNPLSWSDDHPPRPLRDKVLSQMARIQESLIECTKQDGASAVQYFERIIENKIRRVRDGSLPDLAENDCIDQKDRLSAVLYPDLTYAPFAIDHGDLAPQNIIADSDYNICGIIDWGFSAMVPLQMAAGLPRFLRLQDLVLPPSISLKEDRASYMAFLQTRSSQASSWMILVQGGTDVDFRHCFLESIVSKGMHRRMVELKWEIPVSEQE</sequence>
<comment type="caution">
    <text evidence="2">The sequence shown here is derived from an EMBL/GenBank/DDBJ whole genome shotgun (WGS) entry which is preliminary data.</text>
</comment>
<reference evidence="2 3" key="1">
    <citation type="journal article" date="2016" name="Front. Microbiol.">
        <title>Genome and transcriptome sequences reveal the specific parasitism of the nematophagous Purpureocillium lilacinum 36-1.</title>
        <authorList>
            <person name="Xie J."/>
            <person name="Li S."/>
            <person name="Mo C."/>
            <person name="Xiao X."/>
            <person name="Peng D."/>
            <person name="Wang G."/>
            <person name="Xiao Y."/>
        </authorList>
    </citation>
    <scope>NUCLEOTIDE SEQUENCE [LARGE SCALE GENOMIC DNA]</scope>
    <source>
        <strain evidence="2 3">36-1</strain>
    </source>
</reference>
<evidence type="ECO:0000259" key="1">
    <source>
        <dbReference type="Pfam" id="PF01636"/>
    </source>
</evidence>
<feature type="domain" description="Aminoglycoside phosphotransferase" evidence="1">
    <location>
        <begin position="243"/>
        <end position="406"/>
    </location>
</feature>
<dbReference type="InterPro" id="IPR051678">
    <property type="entry name" value="AGP_Transferase"/>
</dbReference>
<dbReference type="SUPFAM" id="SSF56112">
    <property type="entry name" value="Protein kinase-like (PK-like)"/>
    <property type="match status" value="1"/>
</dbReference>
<dbReference type="InterPro" id="IPR011009">
    <property type="entry name" value="Kinase-like_dom_sf"/>
</dbReference>
<evidence type="ECO:0000313" key="2">
    <source>
        <dbReference type="EMBL" id="PWI64674.1"/>
    </source>
</evidence>
<dbReference type="PANTHER" id="PTHR21310:SF15">
    <property type="entry name" value="AMINOGLYCOSIDE PHOSPHOTRANSFERASE DOMAIN-CONTAINING PROTEIN"/>
    <property type="match status" value="1"/>
</dbReference>
<dbReference type="EMBL" id="LCWV01000049">
    <property type="protein sequence ID" value="PWI64674.1"/>
    <property type="molecule type" value="Genomic_DNA"/>
</dbReference>